<dbReference type="Gene3D" id="2.20.28.10">
    <property type="match status" value="1"/>
</dbReference>
<dbReference type="EC" id="1.8.7.2" evidence="4"/>
<dbReference type="InterPro" id="IPR048574">
    <property type="entry name" value="RUBY_RBDX"/>
</dbReference>
<dbReference type="PANTHER" id="PTHR35113">
    <property type="entry name" value="FERREDOXIN-THIOREDOXIN REDUCTASE CATALYTIC CHAIN, CHLOROPLASTIC"/>
    <property type="match status" value="1"/>
</dbReference>
<keyword evidence="5" id="KW-0004">4Fe-4S</keyword>
<evidence type="ECO:0000256" key="5">
    <source>
        <dbReference type="ARBA" id="ARBA00022485"/>
    </source>
</evidence>
<evidence type="ECO:0000256" key="10">
    <source>
        <dbReference type="ARBA" id="ARBA00023157"/>
    </source>
</evidence>
<comment type="similarity">
    <text evidence="3">Belongs to the ferredoxin thioredoxin reductase beta subunit family.</text>
</comment>
<protein>
    <recommendedName>
        <fullName evidence="4">ferredoxin:thioredoxin reductase</fullName>
        <ecNumber evidence="4">1.8.7.2</ecNumber>
    </recommendedName>
    <alternativeName>
        <fullName evidence="12">Ferredoxin-thioredoxin reductase subunit B</fullName>
    </alternativeName>
</protein>
<evidence type="ECO:0000256" key="2">
    <source>
        <dbReference type="ARBA" id="ARBA00003945"/>
    </source>
</evidence>
<dbReference type="GO" id="GO:0103012">
    <property type="term" value="F:ferredoxin-thioredoxin reductase activity"/>
    <property type="evidence" value="ECO:0007669"/>
    <property type="project" value="UniProtKB-EC"/>
</dbReference>
<organism evidence="15">
    <name type="scientific">marine sediment metagenome</name>
    <dbReference type="NCBI Taxonomy" id="412755"/>
    <lineage>
        <taxon>unclassified sequences</taxon>
        <taxon>metagenomes</taxon>
        <taxon>ecological metagenomes</taxon>
    </lineage>
</organism>
<comment type="caution">
    <text evidence="15">The sequence shown here is derived from an EMBL/GenBank/DDBJ whole genome shotgun (WGS) entry which is preliminary data.</text>
</comment>
<dbReference type="PANTHER" id="PTHR35113:SF1">
    <property type="entry name" value="FERREDOXIN-THIOREDOXIN REDUCTASE CATALYTIC CHAIN, CHLOROPLASTIC"/>
    <property type="match status" value="1"/>
</dbReference>
<evidence type="ECO:0000256" key="8">
    <source>
        <dbReference type="ARBA" id="ARBA00023004"/>
    </source>
</evidence>
<dbReference type="GO" id="GO:0051539">
    <property type="term" value="F:4 iron, 4 sulfur cluster binding"/>
    <property type="evidence" value="ECO:0007669"/>
    <property type="project" value="UniProtKB-KW"/>
</dbReference>
<keyword evidence="7" id="KW-0560">Oxidoreductase</keyword>
<dbReference type="Pfam" id="PF02943">
    <property type="entry name" value="FeThRed_B"/>
    <property type="match status" value="1"/>
</dbReference>
<evidence type="ECO:0000256" key="7">
    <source>
        <dbReference type="ARBA" id="ARBA00023002"/>
    </source>
</evidence>
<dbReference type="SUPFAM" id="SSF57662">
    <property type="entry name" value="Ferredoxin thioredoxin reductase (FTR), catalytic beta chain"/>
    <property type="match status" value="1"/>
</dbReference>
<dbReference type="AlphaFoldDB" id="A0A0F9PCV0"/>
<evidence type="ECO:0000256" key="3">
    <source>
        <dbReference type="ARBA" id="ARBA00007941"/>
    </source>
</evidence>
<evidence type="ECO:0000313" key="15">
    <source>
        <dbReference type="EMBL" id="KKN29655.1"/>
    </source>
</evidence>
<comment type="subunit">
    <text evidence="11">Heterodimer of subunit A (variable subunit) and subunit B (catalytic subunit). Heterodimeric FTR forms a complex with ferredoxin and thioredoxin.</text>
</comment>
<evidence type="ECO:0000256" key="1">
    <source>
        <dbReference type="ARBA" id="ARBA00001966"/>
    </source>
</evidence>
<proteinExistence type="inferred from homology"/>
<dbReference type="SUPFAM" id="SSF57802">
    <property type="entry name" value="Rubredoxin-like"/>
    <property type="match status" value="1"/>
</dbReference>
<dbReference type="Gene3D" id="3.90.460.10">
    <property type="entry name" value="Ferredoxin thioredoxin reductase catalytic beta subunit"/>
    <property type="match status" value="1"/>
</dbReference>
<keyword evidence="8" id="KW-0408">Iron</keyword>
<evidence type="ECO:0000256" key="9">
    <source>
        <dbReference type="ARBA" id="ARBA00023014"/>
    </source>
</evidence>
<name>A0A0F9PCV0_9ZZZZ</name>
<accession>A0A0F9PCV0</accession>
<keyword evidence="9" id="KW-0411">Iron-sulfur</keyword>
<comment type="catalytic activity">
    <reaction evidence="13">
        <text>[thioredoxin]-disulfide + 2 reduced [2Fe-2S]-[ferredoxin] + 2 H(+) = [thioredoxin]-dithiol + 2 oxidized [2Fe-2S]-[ferredoxin]</text>
        <dbReference type="Rhea" id="RHEA:42336"/>
        <dbReference type="Rhea" id="RHEA-COMP:10000"/>
        <dbReference type="Rhea" id="RHEA-COMP:10001"/>
        <dbReference type="Rhea" id="RHEA-COMP:10698"/>
        <dbReference type="Rhea" id="RHEA-COMP:10700"/>
        <dbReference type="ChEBI" id="CHEBI:15378"/>
        <dbReference type="ChEBI" id="CHEBI:29950"/>
        <dbReference type="ChEBI" id="CHEBI:33737"/>
        <dbReference type="ChEBI" id="CHEBI:33738"/>
        <dbReference type="ChEBI" id="CHEBI:50058"/>
        <dbReference type="EC" id="1.8.7.2"/>
    </reaction>
</comment>
<evidence type="ECO:0000256" key="11">
    <source>
        <dbReference type="ARBA" id="ARBA00026011"/>
    </source>
</evidence>
<dbReference type="InterPro" id="IPR004209">
    <property type="entry name" value="FTR_bsu"/>
</dbReference>
<keyword evidence="6" id="KW-0479">Metal-binding</keyword>
<keyword evidence="10" id="KW-1015">Disulfide bond</keyword>
<feature type="domain" description="Rubrerythrin rubredoxin-like" evidence="14">
    <location>
        <begin position="5"/>
        <end position="32"/>
    </location>
</feature>
<evidence type="ECO:0000256" key="4">
    <source>
        <dbReference type="ARBA" id="ARBA00012358"/>
    </source>
</evidence>
<reference evidence="15" key="1">
    <citation type="journal article" date="2015" name="Nature">
        <title>Complex archaea that bridge the gap between prokaryotes and eukaryotes.</title>
        <authorList>
            <person name="Spang A."/>
            <person name="Saw J.H."/>
            <person name="Jorgensen S.L."/>
            <person name="Zaremba-Niedzwiedzka K."/>
            <person name="Martijn J."/>
            <person name="Lind A.E."/>
            <person name="van Eijk R."/>
            <person name="Schleper C."/>
            <person name="Guy L."/>
            <person name="Ettema T.J."/>
        </authorList>
    </citation>
    <scope>NUCLEOTIDE SEQUENCE</scope>
</reference>
<dbReference type="GO" id="GO:0016730">
    <property type="term" value="F:oxidoreductase activity, acting on iron-sulfur proteins as donors"/>
    <property type="evidence" value="ECO:0007669"/>
    <property type="project" value="InterPro"/>
</dbReference>
<comment type="cofactor">
    <cofactor evidence="1">
        <name>[4Fe-4S] cluster</name>
        <dbReference type="ChEBI" id="CHEBI:49883"/>
    </cofactor>
</comment>
<dbReference type="Pfam" id="PF21349">
    <property type="entry name" value="RUBY_RBDX"/>
    <property type="match status" value="1"/>
</dbReference>
<dbReference type="EMBL" id="LAZR01002469">
    <property type="protein sequence ID" value="KKN29655.1"/>
    <property type="molecule type" value="Genomic_DNA"/>
</dbReference>
<dbReference type="GO" id="GO:0046872">
    <property type="term" value="F:metal ion binding"/>
    <property type="evidence" value="ECO:0007669"/>
    <property type="project" value="UniProtKB-KW"/>
</dbReference>
<evidence type="ECO:0000256" key="13">
    <source>
        <dbReference type="ARBA" id="ARBA00048150"/>
    </source>
</evidence>
<gene>
    <name evidence="15" type="ORF">LCGC14_0841820</name>
</gene>
<evidence type="ECO:0000256" key="12">
    <source>
        <dbReference type="ARBA" id="ARBA00030295"/>
    </source>
</evidence>
<evidence type="ECO:0000256" key="6">
    <source>
        <dbReference type="ARBA" id="ARBA00022723"/>
    </source>
</evidence>
<dbReference type="InterPro" id="IPR036644">
    <property type="entry name" value="FTR_bsu_sf"/>
</dbReference>
<evidence type="ECO:0000259" key="14">
    <source>
        <dbReference type="Pfam" id="PF21349"/>
    </source>
</evidence>
<comment type="function">
    <text evidence="2">Catalytic subunit of the ferredoxin-thioredoxin reductase (FTR), which catalyzes the two-electron reduction of thioredoxins by the electrons provided by reduced ferredoxin.</text>
</comment>
<sequence>MKKYWRCFVCNDIHYGVKPPEICPTCLVKSAYVEISSEEAKKISGMTEVEFDKEKFLGSIERFTENNEFQVNPDTEKVKMLLDGVFNNEQNHGLKFCPCRLITKDFEEDLKLICPCNFLIHETYKDKDDGECWCGLFVRRKKHA</sequence>